<dbReference type="EMBL" id="AXUN02000185">
    <property type="protein sequence ID" value="ETA80228.1"/>
    <property type="molecule type" value="Genomic_DNA"/>
</dbReference>
<dbReference type="Proteomes" id="UP000017747">
    <property type="component" value="Unassembled WGS sequence"/>
</dbReference>
<protein>
    <submittedName>
        <fullName evidence="3">Altronate hydrolase</fullName>
    </submittedName>
</protein>
<proteinExistence type="predicted"/>
<dbReference type="InterPro" id="IPR052172">
    <property type="entry name" value="UxaA_altronate/galactarate_dh"/>
</dbReference>
<dbReference type="STRING" id="994573.T472_0212790"/>
<keyword evidence="4" id="KW-1185">Reference proteome</keyword>
<dbReference type="CDD" id="cd11613">
    <property type="entry name" value="SAF_AH_GD"/>
    <property type="match status" value="1"/>
</dbReference>
<evidence type="ECO:0000313" key="3">
    <source>
        <dbReference type="EMBL" id="ETA80228.1"/>
    </source>
</evidence>
<dbReference type="AlphaFoldDB" id="V7I2Y0"/>
<name>V7I2Y0_9CLOT</name>
<feature type="domain" description="SAF" evidence="2">
    <location>
        <begin position="11"/>
        <end position="82"/>
    </location>
</feature>
<dbReference type="RefSeq" id="WP_023388236.1">
    <property type="nucleotide sequence ID" value="NZ_AXUN02000185.1"/>
</dbReference>
<gene>
    <name evidence="3" type="ORF">T472_0212790</name>
</gene>
<evidence type="ECO:0000259" key="2">
    <source>
        <dbReference type="SMART" id="SM00858"/>
    </source>
</evidence>
<dbReference type="OrthoDB" id="9804574at2"/>
<dbReference type="Pfam" id="PF08666">
    <property type="entry name" value="SAF"/>
    <property type="match status" value="1"/>
</dbReference>
<keyword evidence="1" id="KW-0456">Lyase</keyword>
<dbReference type="Gene3D" id="2.30.130.110">
    <property type="match status" value="1"/>
</dbReference>
<dbReference type="eggNOG" id="COG2721">
    <property type="taxonomic scope" value="Bacteria"/>
</dbReference>
<dbReference type="InterPro" id="IPR044144">
    <property type="entry name" value="SAF_UxaA/GarD"/>
</dbReference>
<dbReference type="GO" id="GO:0016787">
    <property type="term" value="F:hydrolase activity"/>
    <property type="evidence" value="ECO:0007669"/>
    <property type="project" value="UniProtKB-KW"/>
</dbReference>
<evidence type="ECO:0000256" key="1">
    <source>
        <dbReference type="ARBA" id="ARBA00023239"/>
    </source>
</evidence>
<organism evidence="3 4">
    <name type="scientific">Youngiibacter fragilis 232.1</name>
    <dbReference type="NCBI Taxonomy" id="994573"/>
    <lineage>
        <taxon>Bacteria</taxon>
        <taxon>Bacillati</taxon>
        <taxon>Bacillota</taxon>
        <taxon>Clostridia</taxon>
        <taxon>Eubacteriales</taxon>
        <taxon>Clostridiaceae</taxon>
        <taxon>Youngiibacter</taxon>
    </lineage>
</organism>
<evidence type="ECO:0000313" key="4">
    <source>
        <dbReference type="Proteomes" id="UP000017747"/>
    </source>
</evidence>
<dbReference type="SMART" id="SM00858">
    <property type="entry name" value="SAF"/>
    <property type="match status" value="1"/>
</dbReference>
<dbReference type="GO" id="GO:0016829">
    <property type="term" value="F:lyase activity"/>
    <property type="evidence" value="ECO:0007669"/>
    <property type="project" value="UniProtKB-KW"/>
</dbReference>
<dbReference type="PANTHER" id="PTHR30536:SF5">
    <property type="entry name" value="ALTRONATE DEHYDRATASE"/>
    <property type="match status" value="1"/>
</dbReference>
<dbReference type="InterPro" id="IPR013974">
    <property type="entry name" value="SAF"/>
</dbReference>
<accession>V7I2Y0</accession>
<dbReference type="PANTHER" id="PTHR30536">
    <property type="entry name" value="ALTRONATE/GALACTARATE DEHYDRATASE"/>
    <property type="match status" value="1"/>
</dbReference>
<dbReference type="GO" id="GO:0019698">
    <property type="term" value="P:D-galacturonate catabolic process"/>
    <property type="evidence" value="ECO:0007669"/>
    <property type="project" value="TreeGrafter"/>
</dbReference>
<keyword evidence="3" id="KW-0378">Hydrolase</keyword>
<sequence length="90" mass="9912">MNPIVHFDAKDNLATTLRPLSAGEKVIVEGHEIAVNENIPQYHKIALTLIRVGEPVIKYGEVIGRAAKDIEEGTHAHVHNIESLRGRGDK</sequence>
<reference evidence="3 4" key="1">
    <citation type="journal article" date="2014" name="Genome Announc.">
        <title>Genome Sequence of Youngiibacter fragilis, the Type Strain of the Genus Youngiibacter.</title>
        <authorList>
            <person name="Wawrik C.B."/>
            <person name="Callaghan A.V."/>
            <person name="Stamps B.W."/>
            <person name="Wawrik B."/>
        </authorList>
    </citation>
    <scope>NUCLEOTIDE SEQUENCE [LARGE SCALE GENOMIC DNA]</scope>
    <source>
        <strain evidence="3 4">232.1</strain>
    </source>
</reference>
<comment type="caution">
    <text evidence="3">The sequence shown here is derived from an EMBL/GenBank/DDBJ whole genome shotgun (WGS) entry which is preliminary data.</text>
</comment>